<feature type="chain" id="PRO_5042089550" evidence="2">
    <location>
        <begin position="21"/>
        <end position="322"/>
    </location>
</feature>
<name>A0AAF1KQA3_9PROT</name>
<dbReference type="RefSeq" id="WP_211876176.1">
    <property type="nucleotide sequence ID" value="NZ_JAAEDH010000030.1"/>
</dbReference>
<dbReference type="Proteomes" id="UP001196068">
    <property type="component" value="Unassembled WGS sequence"/>
</dbReference>
<keyword evidence="2" id="KW-0732">Signal</keyword>
<dbReference type="InterPro" id="IPR005064">
    <property type="entry name" value="BUG"/>
</dbReference>
<dbReference type="EMBL" id="JAAEDH010000030">
    <property type="protein sequence ID" value="MBR0657313.1"/>
    <property type="molecule type" value="Genomic_DNA"/>
</dbReference>
<dbReference type="AlphaFoldDB" id="A0AAF1KQA3"/>
<evidence type="ECO:0000256" key="2">
    <source>
        <dbReference type="SAM" id="SignalP"/>
    </source>
</evidence>
<feature type="signal peptide" evidence="2">
    <location>
        <begin position="1"/>
        <end position="20"/>
    </location>
</feature>
<evidence type="ECO:0000313" key="4">
    <source>
        <dbReference type="Proteomes" id="UP001196068"/>
    </source>
</evidence>
<proteinExistence type="inferred from homology"/>
<keyword evidence="4" id="KW-1185">Reference proteome</keyword>
<evidence type="ECO:0000256" key="1">
    <source>
        <dbReference type="ARBA" id="ARBA00006987"/>
    </source>
</evidence>
<evidence type="ECO:0000313" key="3">
    <source>
        <dbReference type="EMBL" id="MBR0657313.1"/>
    </source>
</evidence>
<comment type="similarity">
    <text evidence="1">Belongs to the UPF0065 (bug) family.</text>
</comment>
<reference evidence="3" key="1">
    <citation type="submission" date="2020-01" db="EMBL/GenBank/DDBJ databases">
        <authorList>
            <person name="Rat A."/>
        </authorList>
    </citation>
    <scope>NUCLEOTIDE SEQUENCE</scope>
    <source>
        <strain evidence="3">LMG 28251</strain>
    </source>
</reference>
<dbReference type="PIRSF" id="PIRSF017082">
    <property type="entry name" value="YflP"/>
    <property type="match status" value="1"/>
</dbReference>
<organism evidence="3 4">
    <name type="scientific">Plastoroseomonas arctica</name>
    <dbReference type="NCBI Taxonomy" id="1509237"/>
    <lineage>
        <taxon>Bacteria</taxon>
        <taxon>Pseudomonadati</taxon>
        <taxon>Pseudomonadota</taxon>
        <taxon>Alphaproteobacteria</taxon>
        <taxon>Acetobacterales</taxon>
        <taxon>Acetobacteraceae</taxon>
        <taxon>Plastoroseomonas</taxon>
    </lineage>
</organism>
<comment type="caution">
    <text evidence="3">The sequence shown here is derived from an EMBL/GenBank/DDBJ whole genome shotgun (WGS) entry which is preliminary data.</text>
</comment>
<dbReference type="PANTHER" id="PTHR42928:SF5">
    <property type="entry name" value="BLR1237 PROTEIN"/>
    <property type="match status" value="1"/>
</dbReference>
<accession>A0AAF1KQA3</accession>
<reference evidence="3" key="2">
    <citation type="journal article" date="2021" name="Syst. Appl. Microbiol.">
        <title>Roseomonas hellenica sp. nov., isolated from roots of wild-growing Alkanna tinctoria.</title>
        <authorList>
            <person name="Rat A."/>
            <person name="Naranjo H.D."/>
            <person name="Lebbe L."/>
            <person name="Cnockaert M."/>
            <person name="Krigas N."/>
            <person name="Grigoriadou K."/>
            <person name="Maloupa E."/>
            <person name="Willems A."/>
        </authorList>
    </citation>
    <scope>NUCLEOTIDE SEQUENCE</scope>
    <source>
        <strain evidence="3">LMG 28251</strain>
    </source>
</reference>
<dbReference type="Gene3D" id="3.40.190.150">
    <property type="entry name" value="Bordetella uptake gene, domain 1"/>
    <property type="match status" value="1"/>
</dbReference>
<gene>
    <name evidence="3" type="ORF">GXW79_19720</name>
</gene>
<dbReference type="Gene3D" id="3.40.190.10">
    <property type="entry name" value="Periplasmic binding protein-like II"/>
    <property type="match status" value="1"/>
</dbReference>
<protein>
    <submittedName>
        <fullName evidence="3">Tripartite tricarboxylate transporter substrate binding protein</fullName>
    </submittedName>
</protein>
<sequence>MPSRRALLASLGMMPAAARAQPTPWPIRPVRVIIPFAPGGSSDIAARLMAPRVAALLGQNLVIENRGGGGGNIAGEAVLRAGADGYTLLQGNMGLMAVNPSLFPVMPFDPLADFAPVSHIVSVANMLVVPVGRPWTDLAGLLGALRAQPETLRAGTSGNGSIGHLAQLLLDQMAGTRSVSVPYRGGGPMVNDLLAGHLDYGFATLPTILGGIEGGLLRPIAIGTATRSPLFPQVPTVAEAGLPGFEVANWDSWLFPGGTPRPIVERMAAVLREVLAEPAIIAEFARRGLEAQSSSPEVLHAAIRTETLRWGPLVRASGATPG</sequence>
<dbReference type="InterPro" id="IPR042100">
    <property type="entry name" value="Bug_dom1"/>
</dbReference>
<dbReference type="Pfam" id="PF03401">
    <property type="entry name" value="TctC"/>
    <property type="match status" value="1"/>
</dbReference>
<dbReference type="PANTHER" id="PTHR42928">
    <property type="entry name" value="TRICARBOXYLATE-BINDING PROTEIN"/>
    <property type="match status" value="1"/>
</dbReference>
<dbReference type="SUPFAM" id="SSF53850">
    <property type="entry name" value="Periplasmic binding protein-like II"/>
    <property type="match status" value="1"/>
</dbReference>